<evidence type="ECO:0000313" key="3">
    <source>
        <dbReference type="Proteomes" id="UP001346869"/>
    </source>
</evidence>
<protein>
    <submittedName>
        <fullName evidence="2">Uncharacterized protein</fullName>
    </submittedName>
</protein>
<sequence>MSTKDLAEKQDRGEEEVKNNLEEKLTPDLAEKTNCWEKMMLTEIQKMEDELKKPEESPHDLVETPKVEDQLKKPEESTHDLVETPKVEDQLKKPEESNMT</sequence>
<accession>A0AAN8ALR4</accession>
<dbReference type="Proteomes" id="UP001346869">
    <property type="component" value="Unassembled WGS sequence"/>
</dbReference>
<evidence type="ECO:0000313" key="2">
    <source>
        <dbReference type="EMBL" id="KAK5859602.1"/>
    </source>
</evidence>
<keyword evidence="3" id="KW-1185">Reference proteome</keyword>
<gene>
    <name evidence="2" type="ORF">PBY51_021148</name>
</gene>
<feature type="region of interest" description="Disordered" evidence="1">
    <location>
        <begin position="47"/>
        <end position="100"/>
    </location>
</feature>
<reference evidence="2 3" key="2">
    <citation type="journal article" date="2023" name="Mol. Biol. Evol.">
        <title>Genomics of Secondarily Temperate Adaptation in the Only Non-Antarctic Icefish.</title>
        <authorList>
            <person name="Rivera-Colon A.G."/>
            <person name="Rayamajhi N."/>
            <person name="Minhas B.F."/>
            <person name="Madrigal G."/>
            <person name="Bilyk K.T."/>
            <person name="Yoon V."/>
            <person name="Hune M."/>
            <person name="Gregory S."/>
            <person name="Cheng C.H.C."/>
            <person name="Catchen J.M."/>
        </authorList>
    </citation>
    <scope>NUCLEOTIDE SEQUENCE [LARGE SCALE GENOMIC DNA]</scope>
    <source>
        <strain evidence="2">JMC-PN-2008</strain>
    </source>
</reference>
<dbReference type="EMBL" id="JAUZQC010000014">
    <property type="protein sequence ID" value="KAK5859602.1"/>
    <property type="molecule type" value="Genomic_DNA"/>
</dbReference>
<dbReference type="AlphaFoldDB" id="A0AAN8ALR4"/>
<comment type="caution">
    <text evidence="2">The sequence shown here is derived from an EMBL/GenBank/DDBJ whole genome shotgun (WGS) entry which is preliminary data.</text>
</comment>
<proteinExistence type="predicted"/>
<name>A0AAN8ALR4_ELEMC</name>
<reference evidence="2 3" key="1">
    <citation type="journal article" date="2023" name="Genes (Basel)">
        <title>Chromosome-Level Genome Assembly and Circadian Gene Repertoire of the Patagonia Blennie Eleginops maclovinus-The Closest Ancestral Proxy of Antarctic Cryonotothenioids.</title>
        <authorList>
            <person name="Cheng C.C."/>
            <person name="Rivera-Colon A.G."/>
            <person name="Minhas B.F."/>
            <person name="Wilson L."/>
            <person name="Rayamajhi N."/>
            <person name="Vargas-Chacoff L."/>
            <person name="Catchen J.M."/>
        </authorList>
    </citation>
    <scope>NUCLEOTIDE SEQUENCE [LARGE SCALE GENOMIC DNA]</scope>
    <source>
        <strain evidence="2">JMC-PN-2008</strain>
    </source>
</reference>
<evidence type="ECO:0000256" key="1">
    <source>
        <dbReference type="SAM" id="MobiDB-lite"/>
    </source>
</evidence>
<organism evidence="2 3">
    <name type="scientific">Eleginops maclovinus</name>
    <name type="common">Patagonian blennie</name>
    <name type="synonym">Eleginus maclovinus</name>
    <dbReference type="NCBI Taxonomy" id="56733"/>
    <lineage>
        <taxon>Eukaryota</taxon>
        <taxon>Metazoa</taxon>
        <taxon>Chordata</taxon>
        <taxon>Craniata</taxon>
        <taxon>Vertebrata</taxon>
        <taxon>Euteleostomi</taxon>
        <taxon>Actinopterygii</taxon>
        <taxon>Neopterygii</taxon>
        <taxon>Teleostei</taxon>
        <taxon>Neoteleostei</taxon>
        <taxon>Acanthomorphata</taxon>
        <taxon>Eupercaria</taxon>
        <taxon>Perciformes</taxon>
        <taxon>Notothenioidei</taxon>
        <taxon>Eleginopidae</taxon>
        <taxon>Eleginops</taxon>
    </lineage>
</organism>
<feature type="region of interest" description="Disordered" evidence="1">
    <location>
        <begin position="1"/>
        <end position="25"/>
    </location>
</feature>